<keyword evidence="6" id="KW-0732">Signal</keyword>
<dbReference type="InterPro" id="IPR050131">
    <property type="entry name" value="Peptidase_S8_subtilisin-like"/>
</dbReference>
<dbReference type="GO" id="GO:0004252">
    <property type="term" value="F:serine-type endopeptidase activity"/>
    <property type="evidence" value="ECO:0007669"/>
    <property type="project" value="UniProtKB-UniRule"/>
</dbReference>
<dbReference type="PRINTS" id="PR00723">
    <property type="entry name" value="SUBTILISIN"/>
</dbReference>
<proteinExistence type="inferred from homology"/>
<evidence type="ECO:0000256" key="1">
    <source>
        <dbReference type="ARBA" id="ARBA00011073"/>
    </source>
</evidence>
<dbReference type="InterPro" id="IPR003610">
    <property type="entry name" value="CBM5/12"/>
</dbReference>
<keyword evidence="4 5" id="KW-0720">Serine protease</keyword>
<accession>A0A4Q7NVR7</accession>
<keyword evidence="9" id="KW-1185">Reference proteome</keyword>
<dbReference type="GO" id="GO:0005576">
    <property type="term" value="C:extracellular region"/>
    <property type="evidence" value="ECO:0007669"/>
    <property type="project" value="InterPro"/>
</dbReference>
<evidence type="ECO:0000259" key="7">
    <source>
        <dbReference type="SMART" id="SM00495"/>
    </source>
</evidence>
<evidence type="ECO:0000313" key="9">
    <source>
        <dbReference type="Proteomes" id="UP000293638"/>
    </source>
</evidence>
<feature type="active site" description="Charge relay system" evidence="5">
    <location>
        <position position="373"/>
    </location>
</feature>
<dbReference type="GO" id="GO:0004553">
    <property type="term" value="F:hydrolase activity, hydrolyzing O-glycosyl compounds"/>
    <property type="evidence" value="ECO:0007669"/>
    <property type="project" value="InterPro"/>
</dbReference>
<comment type="caution">
    <text evidence="8">The sequence shown here is derived from an EMBL/GenBank/DDBJ whole genome shotgun (WGS) entry which is preliminary data.</text>
</comment>
<dbReference type="GO" id="GO:0005975">
    <property type="term" value="P:carbohydrate metabolic process"/>
    <property type="evidence" value="ECO:0007669"/>
    <property type="project" value="InterPro"/>
</dbReference>
<feature type="active site" description="Charge relay system" evidence="5">
    <location>
        <position position="182"/>
    </location>
</feature>
<dbReference type="RefSeq" id="WP_130491432.1">
    <property type="nucleotide sequence ID" value="NZ_SGXD01000001.1"/>
</dbReference>
<dbReference type="GO" id="GO:0030246">
    <property type="term" value="F:carbohydrate binding"/>
    <property type="evidence" value="ECO:0007669"/>
    <property type="project" value="InterPro"/>
</dbReference>
<name>A0A4Q7NVR7_9ACTN</name>
<evidence type="ECO:0000256" key="6">
    <source>
        <dbReference type="SAM" id="SignalP"/>
    </source>
</evidence>
<feature type="chain" id="PRO_5020224524" evidence="6">
    <location>
        <begin position="30"/>
        <end position="634"/>
    </location>
</feature>
<dbReference type="InterPro" id="IPR000209">
    <property type="entry name" value="Peptidase_S8/S53_dom"/>
</dbReference>
<dbReference type="SMART" id="SM00495">
    <property type="entry name" value="ChtBD3"/>
    <property type="match status" value="1"/>
</dbReference>
<dbReference type="SUPFAM" id="SSF51055">
    <property type="entry name" value="Carbohydrate binding domain"/>
    <property type="match status" value="1"/>
</dbReference>
<sequence>MTRSTTARGALAMVGLVGGLLAVGAPAHAQQPEADPRSSQSTWLAVADGDLGAASAAATRAGAQVTKTLPGIGQLVLRADAAEVAALRASGTVRSVTLDAHVHLSAATFDPSTDPGSSYNVTQAIGARDMWKAGYTGSGIDIALIDSGVAPGTSAGWRMVSGPDLSFDSQDPNARRGDKFGHGTHLASIMVGDDNTADKMTNTGAQLGVAPDARVISVKVGDVNGGVDVSQVIAAIDWCVQNKANQVNLRVINLSFGTDSKQAWNLDPVAYAAEAADRKGIVVVAAAGNTGGVGLDDPAYDPNVLAVGASDPRGTVSTSDDAVASFSTRGNGTRNPDLVAPGVGIVGLRAPGSVIDSEVPGGGSRWLRGTGTSQAAAVVSGAVALLLQQRSALTPEQVKAILRGSATPLTGFSAADQGAGELNLTKAMAYATPAASQAQAGTGTGTIDAARGSQVLILDTKPLTGEVDVYGNPVNTAQLASLANSGAAWNQGSFNGQLWAQNYWDNANVVTGAEQTWGSVDLTARPLWSGLTLSGWTSRSWSSRSWSSRSWSSRSWSGRYWSDMAWQVPDGTAPAAATSTTTAACSTLPAWSAGATYNGGSSVTYGGRKWTARYWTQGNTPGDATGVWGTSASC</sequence>
<dbReference type="Pfam" id="PF00082">
    <property type="entry name" value="Peptidase_S8"/>
    <property type="match status" value="1"/>
</dbReference>
<feature type="active site" description="Charge relay system" evidence="5">
    <location>
        <position position="146"/>
    </location>
</feature>
<feature type="signal peptide" evidence="6">
    <location>
        <begin position="1"/>
        <end position="29"/>
    </location>
</feature>
<reference evidence="8 9" key="1">
    <citation type="submission" date="2019-02" db="EMBL/GenBank/DDBJ databases">
        <title>Genomic Encyclopedia of Type Strains, Phase IV (KMG-IV): sequencing the most valuable type-strain genomes for metagenomic binning, comparative biology and taxonomic classification.</title>
        <authorList>
            <person name="Goeker M."/>
        </authorList>
    </citation>
    <scope>NUCLEOTIDE SEQUENCE [LARGE SCALE GENOMIC DNA]</scope>
    <source>
        <strain evidence="8 9">DSM 45622</strain>
    </source>
</reference>
<dbReference type="Proteomes" id="UP000293638">
    <property type="component" value="Unassembled WGS sequence"/>
</dbReference>
<keyword evidence="2 5" id="KW-0645">Protease</keyword>
<dbReference type="SUPFAM" id="SSF52743">
    <property type="entry name" value="Subtilisin-like"/>
    <property type="match status" value="1"/>
</dbReference>
<dbReference type="Pfam" id="PF02839">
    <property type="entry name" value="CBM_5_12"/>
    <property type="match status" value="1"/>
</dbReference>
<feature type="domain" description="Chitin-binding type-3" evidence="7">
    <location>
        <begin position="588"/>
        <end position="631"/>
    </location>
</feature>
<organism evidence="8 9">
    <name type="scientific">Motilibacter rhizosphaerae</name>
    <dbReference type="NCBI Taxonomy" id="598652"/>
    <lineage>
        <taxon>Bacteria</taxon>
        <taxon>Bacillati</taxon>
        <taxon>Actinomycetota</taxon>
        <taxon>Actinomycetes</taxon>
        <taxon>Motilibacterales</taxon>
        <taxon>Motilibacteraceae</taxon>
        <taxon>Motilibacter</taxon>
    </lineage>
</organism>
<dbReference type="CDD" id="cd12215">
    <property type="entry name" value="ChiC_BD"/>
    <property type="match status" value="1"/>
</dbReference>
<dbReference type="PROSITE" id="PS51892">
    <property type="entry name" value="SUBTILASE"/>
    <property type="match status" value="1"/>
</dbReference>
<dbReference type="PANTHER" id="PTHR43806:SF11">
    <property type="entry name" value="CEREVISIN-RELATED"/>
    <property type="match status" value="1"/>
</dbReference>
<protein>
    <submittedName>
        <fullName evidence="8">Serine protease AprX</fullName>
    </submittedName>
</protein>
<dbReference type="InterPro" id="IPR036573">
    <property type="entry name" value="CBM_sf_5/12"/>
</dbReference>
<dbReference type="Gene3D" id="3.40.50.200">
    <property type="entry name" value="Peptidase S8/S53 domain"/>
    <property type="match status" value="1"/>
</dbReference>
<dbReference type="GO" id="GO:0006508">
    <property type="term" value="P:proteolysis"/>
    <property type="evidence" value="ECO:0007669"/>
    <property type="project" value="UniProtKB-KW"/>
</dbReference>
<dbReference type="OrthoDB" id="5167143at2"/>
<dbReference type="EMBL" id="SGXD01000001">
    <property type="protein sequence ID" value="RZS91351.1"/>
    <property type="molecule type" value="Genomic_DNA"/>
</dbReference>
<evidence type="ECO:0000256" key="4">
    <source>
        <dbReference type="ARBA" id="ARBA00022825"/>
    </source>
</evidence>
<dbReference type="Gene3D" id="2.10.10.20">
    <property type="entry name" value="Carbohydrate-binding module superfamily 5/12"/>
    <property type="match status" value="1"/>
</dbReference>
<dbReference type="PANTHER" id="PTHR43806">
    <property type="entry name" value="PEPTIDASE S8"/>
    <property type="match status" value="1"/>
</dbReference>
<dbReference type="AlphaFoldDB" id="A0A4Q7NVR7"/>
<evidence type="ECO:0000256" key="3">
    <source>
        <dbReference type="ARBA" id="ARBA00022801"/>
    </source>
</evidence>
<dbReference type="InterPro" id="IPR015500">
    <property type="entry name" value="Peptidase_S8_subtilisin-rel"/>
</dbReference>
<gene>
    <name evidence="8" type="ORF">EV189_0590</name>
</gene>
<evidence type="ECO:0000256" key="5">
    <source>
        <dbReference type="PROSITE-ProRule" id="PRU01240"/>
    </source>
</evidence>
<comment type="similarity">
    <text evidence="1 5">Belongs to the peptidase S8 family.</text>
</comment>
<evidence type="ECO:0000256" key="2">
    <source>
        <dbReference type="ARBA" id="ARBA00022670"/>
    </source>
</evidence>
<keyword evidence="3 5" id="KW-0378">Hydrolase</keyword>
<evidence type="ECO:0000313" key="8">
    <source>
        <dbReference type="EMBL" id="RZS91351.1"/>
    </source>
</evidence>
<dbReference type="InterPro" id="IPR036852">
    <property type="entry name" value="Peptidase_S8/S53_dom_sf"/>
</dbReference>